<dbReference type="GeneID" id="37269220"/>
<protein>
    <submittedName>
        <fullName evidence="4">DUF1909-domain-containing protein</fullName>
    </submittedName>
</protein>
<evidence type="ECO:0000313" key="4">
    <source>
        <dbReference type="EMBL" id="PWO00060.1"/>
    </source>
</evidence>
<feature type="region of interest" description="Disordered" evidence="1">
    <location>
        <begin position="1"/>
        <end position="26"/>
    </location>
</feature>
<dbReference type="Proteomes" id="UP000245946">
    <property type="component" value="Unassembled WGS sequence"/>
</dbReference>
<feature type="domain" description="Small EDRK-rich factor-like N-terminal" evidence="2">
    <location>
        <begin position="1"/>
        <end position="34"/>
    </location>
</feature>
<dbReference type="Gene3D" id="4.10.1050.10">
    <property type="entry name" value="At2g23090-like"/>
    <property type="match status" value="1"/>
</dbReference>
<evidence type="ECO:0000259" key="2">
    <source>
        <dbReference type="Pfam" id="PF04419"/>
    </source>
</evidence>
<dbReference type="EMBL" id="KZ819286">
    <property type="protein sequence ID" value="PWO00060.1"/>
    <property type="molecule type" value="Genomic_DNA"/>
</dbReference>
<dbReference type="OrthoDB" id="370932at2759"/>
<reference evidence="4 5" key="1">
    <citation type="journal article" date="2018" name="Mol. Biol. Evol.">
        <title>Broad Genomic Sampling Reveals a Smut Pathogenic Ancestry of the Fungal Clade Ustilaginomycotina.</title>
        <authorList>
            <person name="Kijpornyongpan T."/>
            <person name="Mondo S.J."/>
            <person name="Barry K."/>
            <person name="Sandor L."/>
            <person name="Lee J."/>
            <person name="Lipzen A."/>
            <person name="Pangilinan J."/>
            <person name="LaButti K."/>
            <person name="Hainaut M."/>
            <person name="Henrissat B."/>
            <person name="Grigoriev I.V."/>
            <person name="Spatafora J.W."/>
            <person name="Aime M.C."/>
        </authorList>
    </citation>
    <scope>NUCLEOTIDE SEQUENCE [LARGE SCALE GENOMIC DNA]</scope>
    <source>
        <strain evidence="4 5">MCA 4186</strain>
    </source>
</reference>
<evidence type="ECO:0000259" key="3">
    <source>
        <dbReference type="Pfam" id="PF12907"/>
    </source>
</evidence>
<dbReference type="InterPro" id="IPR039713">
    <property type="entry name" value="At2g23090-like"/>
</dbReference>
<dbReference type="SUPFAM" id="SSF118359">
    <property type="entry name" value="Expressed protein At2g23090/F21P24.15"/>
    <property type="match status" value="1"/>
</dbReference>
<dbReference type="PANTHER" id="PTHR33788:SF1">
    <property type="entry name" value="ZINC-BINDING PROTEIN"/>
    <property type="match status" value="1"/>
</dbReference>
<dbReference type="PANTHER" id="PTHR33788">
    <property type="entry name" value="OS07G0114300 PROTEIN"/>
    <property type="match status" value="1"/>
</dbReference>
<dbReference type="InterPro" id="IPR039438">
    <property type="entry name" value="At2g23090-like_Znf"/>
</dbReference>
<dbReference type="Pfam" id="PF12907">
    <property type="entry name" value="zf-met2"/>
    <property type="match status" value="1"/>
</dbReference>
<accession>A0A316ZEW3</accession>
<sequence>MGNGNKANMKRERNAKNAAASEPKSQLKANQAALSVKCAVCMQTFMSTVRTAALQEHIDAKHPKKDVATCFPGFTGP</sequence>
<keyword evidence="5" id="KW-1185">Reference proteome</keyword>
<dbReference type="AlphaFoldDB" id="A0A316ZEW3"/>
<evidence type="ECO:0000256" key="1">
    <source>
        <dbReference type="SAM" id="MobiDB-lite"/>
    </source>
</evidence>
<gene>
    <name evidence="4" type="ORF">FA09DRAFT_328187</name>
</gene>
<feature type="domain" description="At2g23090-like zinc-binding" evidence="3">
    <location>
        <begin position="37"/>
        <end position="73"/>
    </location>
</feature>
<dbReference type="Pfam" id="PF04419">
    <property type="entry name" value="SERF-like_N"/>
    <property type="match status" value="1"/>
</dbReference>
<dbReference type="RefSeq" id="XP_025600338.1">
    <property type="nucleotide sequence ID" value="XM_025741676.1"/>
</dbReference>
<dbReference type="InterPro" id="IPR007513">
    <property type="entry name" value="SERF-like_N"/>
</dbReference>
<proteinExistence type="predicted"/>
<dbReference type="InterPro" id="IPR026939">
    <property type="entry name" value="ZNF706/At2g23090_sf"/>
</dbReference>
<name>A0A316ZEW3_9BASI</name>
<organism evidence="4 5">
    <name type="scientific">Tilletiopsis washingtonensis</name>
    <dbReference type="NCBI Taxonomy" id="58919"/>
    <lineage>
        <taxon>Eukaryota</taxon>
        <taxon>Fungi</taxon>
        <taxon>Dikarya</taxon>
        <taxon>Basidiomycota</taxon>
        <taxon>Ustilaginomycotina</taxon>
        <taxon>Exobasidiomycetes</taxon>
        <taxon>Entylomatales</taxon>
        <taxon>Entylomatales incertae sedis</taxon>
        <taxon>Tilletiopsis</taxon>
    </lineage>
</organism>
<evidence type="ECO:0000313" key="5">
    <source>
        <dbReference type="Proteomes" id="UP000245946"/>
    </source>
</evidence>